<evidence type="ECO:0000256" key="3">
    <source>
        <dbReference type="ARBA" id="ARBA00023274"/>
    </source>
</evidence>
<dbReference type="HOGENOM" id="CLU_050072_0_0_1"/>
<feature type="region of interest" description="Disordered" evidence="4">
    <location>
        <begin position="255"/>
        <end position="280"/>
    </location>
</feature>
<dbReference type="AlphaFoldDB" id="A0A0D2IKV9"/>
<proteinExistence type="inferred from homology"/>
<dbReference type="STRING" id="1442369.A0A0D2IKV9"/>
<dbReference type="EMBL" id="KN847477">
    <property type="protein sequence ID" value="KIX06339.1"/>
    <property type="molecule type" value="Genomic_DNA"/>
</dbReference>
<gene>
    <name evidence="5" type="ORF">Z518_04315</name>
</gene>
<evidence type="ECO:0000256" key="1">
    <source>
        <dbReference type="ARBA" id="ARBA00008760"/>
    </source>
</evidence>
<dbReference type="InterPro" id="IPR026569">
    <property type="entry name" value="Ribosomal_bL28"/>
</dbReference>
<evidence type="ECO:0008006" key="7">
    <source>
        <dbReference type="Google" id="ProtNLM"/>
    </source>
</evidence>
<dbReference type="RefSeq" id="XP_013273475.1">
    <property type="nucleotide sequence ID" value="XM_013418021.1"/>
</dbReference>
<dbReference type="OrthoDB" id="361870at2759"/>
<organism evidence="5 6">
    <name type="scientific">Rhinocladiella mackenziei CBS 650.93</name>
    <dbReference type="NCBI Taxonomy" id="1442369"/>
    <lineage>
        <taxon>Eukaryota</taxon>
        <taxon>Fungi</taxon>
        <taxon>Dikarya</taxon>
        <taxon>Ascomycota</taxon>
        <taxon>Pezizomycotina</taxon>
        <taxon>Eurotiomycetes</taxon>
        <taxon>Chaetothyriomycetidae</taxon>
        <taxon>Chaetothyriales</taxon>
        <taxon>Herpotrichiellaceae</taxon>
        <taxon>Rhinocladiella</taxon>
    </lineage>
</organism>
<dbReference type="PANTHER" id="PTHR13528:SF2">
    <property type="entry name" value="LARGE RIBOSOMAL SUBUNIT PROTEIN BL28M"/>
    <property type="match status" value="1"/>
</dbReference>
<dbReference type="InterPro" id="IPR037147">
    <property type="entry name" value="Ribosomal_bL28_sf"/>
</dbReference>
<dbReference type="VEuPathDB" id="FungiDB:Z518_04315"/>
<comment type="similarity">
    <text evidence="1">Belongs to the bacterial ribosomal protein bL28 family.</text>
</comment>
<keyword evidence="6" id="KW-1185">Reference proteome</keyword>
<dbReference type="GO" id="GO:0003735">
    <property type="term" value="F:structural constituent of ribosome"/>
    <property type="evidence" value="ECO:0007669"/>
    <property type="project" value="InterPro"/>
</dbReference>
<evidence type="ECO:0000256" key="2">
    <source>
        <dbReference type="ARBA" id="ARBA00022980"/>
    </source>
</evidence>
<evidence type="ECO:0000313" key="6">
    <source>
        <dbReference type="Proteomes" id="UP000053617"/>
    </source>
</evidence>
<dbReference type="PANTHER" id="PTHR13528">
    <property type="entry name" value="39S RIBOSOMAL PROTEIN L28, MITOCHONDRIAL"/>
    <property type="match status" value="1"/>
</dbReference>
<evidence type="ECO:0000256" key="4">
    <source>
        <dbReference type="SAM" id="MobiDB-lite"/>
    </source>
</evidence>
<dbReference type="InterPro" id="IPR034704">
    <property type="entry name" value="Ribosomal_bL28/bL31-like_sf"/>
</dbReference>
<protein>
    <recommendedName>
        <fullName evidence="7">54S ribosomal protein L24, mitochondrial</fullName>
    </recommendedName>
</protein>
<reference evidence="5 6" key="1">
    <citation type="submission" date="2015-01" db="EMBL/GenBank/DDBJ databases">
        <title>The Genome Sequence of Rhinocladiella mackenzie CBS 650.93.</title>
        <authorList>
            <consortium name="The Broad Institute Genomics Platform"/>
            <person name="Cuomo C."/>
            <person name="de Hoog S."/>
            <person name="Gorbushina A."/>
            <person name="Stielow B."/>
            <person name="Teixiera M."/>
            <person name="Abouelleil A."/>
            <person name="Chapman S.B."/>
            <person name="Priest M."/>
            <person name="Young S.K."/>
            <person name="Wortman J."/>
            <person name="Nusbaum C."/>
            <person name="Birren B."/>
        </authorList>
    </citation>
    <scope>NUCLEOTIDE SEQUENCE [LARGE SCALE GENOMIC DNA]</scope>
    <source>
        <strain evidence="5 6">CBS 650.93</strain>
    </source>
</reference>
<dbReference type="Pfam" id="PF00830">
    <property type="entry name" value="Ribosomal_L28"/>
    <property type="match status" value="1"/>
</dbReference>
<keyword evidence="2" id="KW-0689">Ribosomal protein</keyword>
<evidence type="ECO:0000313" key="5">
    <source>
        <dbReference type="EMBL" id="KIX06339.1"/>
    </source>
</evidence>
<dbReference type="GO" id="GO:0005762">
    <property type="term" value="C:mitochondrial large ribosomal subunit"/>
    <property type="evidence" value="ECO:0007669"/>
    <property type="project" value="TreeGrafter"/>
</dbReference>
<keyword evidence="3" id="KW-0687">Ribonucleoprotein</keyword>
<name>A0A0D2IKV9_9EURO</name>
<accession>A0A0D2IKV9</accession>
<dbReference type="Proteomes" id="UP000053617">
    <property type="component" value="Unassembled WGS sequence"/>
</dbReference>
<dbReference type="SUPFAM" id="SSF143800">
    <property type="entry name" value="L28p-like"/>
    <property type="match status" value="1"/>
</dbReference>
<dbReference type="Gene3D" id="2.30.170.40">
    <property type="entry name" value="Ribosomal protein L28/L24"/>
    <property type="match status" value="1"/>
</dbReference>
<sequence>MASAAITRLPPVKASPTTLQYLEYKRKTSRPSPYYKPRFTFKTKDREKTLLQPWMRKTDPLMPPYPYGKNHTFKEANFGLYGGSTIQSGNKISKGKNKGKTLRHWFPNVRIAKIWSEALHTELKIPVTSRVLRTIRKCGGVDQYVCGTKPARIKELGLLGWKLRWLVMTSPKYRKQYAEEQQKFGLPREALLQSSFEDAWNNGEMRAKFIQQQDEAWQHLREAAARFEKHVQEKWVESGEKRTYKIPKLETLARRSPSTLELPDHLEQGETDEVAGTKKR</sequence>
<dbReference type="GeneID" id="25292386"/>